<dbReference type="EMBL" id="BJXX01000167">
    <property type="protein sequence ID" value="GEN36098.1"/>
    <property type="molecule type" value="Genomic_DNA"/>
</dbReference>
<dbReference type="Proteomes" id="UP000321157">
    <property type="component" value="Unassembled WGS sequence"/>
</dbReference>
<proteinExistence type="predicted"/>
<name>A0A511VDR9_9BACL</name>
<accession>A0A511VDR9</accession>
<evidence type="ECO:0000256" key="1">
    <source>
        <dbReference type="SAM" id="MobiDB-lite"/>
    </source>
</evidence>
<organism evidence="2 3">
    <name type="scientific">Aneurinibacillus danicus</name>
    <dbReference type="NCBI Taxonomy" id="267746"/>
    <lineage>
        <taxon>Bacteria</taxon>
        <taxon>Bacillati</taxon>
        <taxon>Bacillota</taxon>
        <taxon>Bacilli</taxon>
        <taxon>Bacillales</taxon>
        <taxon>Paenibacillaceae</taxon>
        <taxon>Aneurinibacillus group</taxon>
        <taxon>Aneurinibacillus</taxon>
    </lineage>
</organism>
<gene>
    <name evidence="2" type="ORF">ADA01nite_35580</name>
</gene>
<evidence type="ECO:0000313" key="3">
    <source>
        <dbReference type="Proteomes" id="UP000321157"/>
    </source>
</evidence>
<dbReference type="RefSeq" id="WP_170230359.1">
    <property type="nucleotide sequence ID" value="NZ_BJXX01000167.1"/>
</dbReference>
<feature type="region of interest" description="Disordered" evidence="1">
    <location>
        <begin position="1"/>
        <end position="30"/>
    </location>
</feature>
<protein>
    <submittedName>
        <fullName evidence="2">Uncharacterized protein</fullName>
    </submittedName>
</protein>
<evidence type="ECO:0000313" key="2">
    <source>
        <dbReference type="EMBL" id="GEN36098.1"/>
    </source>
</evidence>
<keyword evidence="3" id="KW-1185">Reference proteome</keyword>
<reference evidence="2 3" key="1">
    <citation type="submission" date="2019-07" db="EMBL/GenBank/DDBJ databases">
        <title>Whole genome shotgun sequence of Aneurinibacillus danicus NBRC 102444.</title>
        <authorList>
            <person name="Hosoyama A."/>
            <person name="Uohara A."/>
            <person name="Ohji S."/>
            <person name="Ichikawa N."/>
        </authorList>
    </citation>
    <scope>NUCLEOTIDE SEQUENCE [LARGE SCALE GENOMIC DNA]</scope>
    <source>
        <strain evidence="2 3">NBRC 102444</strain>
    </source>
</reference>
<dbReference type="AlphaFoldDB" id="A0A511VDR9"/>
<sequence length="53" mass="6348">MCDKNGKGDDDMMEVKEQKVQNMTKEERKQYARDRIKKICDRNDSALRRLSKN</sequence>
<comment type="caution">
    <text evidence="2">The sequence shown here is derived from an EMBL/GenBank/DDBJ whole genome shotgun (WGS) entry which is preliminary data.</text>
</comment>